<evidence type="ECO:0000313" key="6">
    <source>
        <dbReference type="EMBL" id="MEW9306812.1"/>
    </source>
</evidence>
<evidence type="ECO:0000259" key="5">
    <source>
        <dbReference type="SMART" id="SM00895"/>
    </source>
</evidence>
<gene>
    <name evidence="6" type="ORF">ABXS05_14770</name>
</gene>
<dbReference type="EMBL" id="JBFNQD010000004">
    <property type="protein sequence ID" value="MEW9306812.1"/>
    <property type="molecule type" value="Genomic_DNA"/>
</dbReference>
<dbReference type="InterPro" id="IPR011711">
    <property type="entry name" value="GntR_C"/>
</dbReference>
<dbReference type="InterPro" id="IPR008920">
    <property type="entry name" value="TF_FadR/GntR_C"/>
</dbReference>
<keyword evidence="3" id="KW-0804">Transcription</keyword>
<dbReference type="SUPFAM" id="SSF46785">
    <property type="entry name" value="Winged helix' DNA-binding domain"/>
    <property type="match status" value="1"/>
</dbReference>
<dbReference type="RefSeq" id="WP_367624434.1">
    <property type="nucleotide sequence ID" value="NZ_JBFNQD010000004.1"/>
</dbReference>
<dbReference type="SMART" id="SM00345">
    <property type="entry name" value="HTH_GNTR"/>
    <property type="match status" value="1"/>
</dbReference>
<comment type="caution">
    <text evidence="6">The sequence shown here is derived from an EMBL/GenBank/DDBJ whole genome shotgun (WGS) entry which is preliminary data.</text>
</comment>
<evidence type="ECO:0000256" key="2">
    <source>
        <dbReference type="ARBA" id="ARBA00023125"/>
    </source>
</evidence>
<dbReference type="PANTHER" id="PTHR43537">
    <property type="entry name" value="TRANSCRIPTIONAL REGULATOR, GNTR FAMILY"/>
    <property type="match status" value="1"/>
</dbReference>
<dbReference type="SMART" id="SM00895">
    <property type="entry name" value="FCD"/>
    <property type="match status" value="1"/>
</dbReference>
<dbReference type="Gene3D" id="1.10.10.10">
    <property type="entry name" value="Winged helix-like DNA-binding domain superfamily/Winged helix DNA-binding domain"/>
    <property type="match status" value="1"/>
</dbReference>
<dbReference type="Proteomes" id="UP001555786">
    <property type="component" value="Unassembled WGS sequence"/>
</dbReference>
<dbReference type="Pfam" id="PF00392">
    <property type="entry name" value="GntR"/>
    <property type="match status" value="1"/>
</dbReference>
<proteinExistence type="predicted"/>
<name>A0ABV3PMD7_9HYPH</name>
<keyword evidence="7" id="KW-1185">Reference proteome</keyword>
<dbReference type="Pfam" id="PF07729">
    <property type="entry name" value="FCD"/>
    <property type="match status" value="1"/>
</dbReference>
<dbReference type="InterPro" id="IPR000524">
    <property type="entry name" value="Tscrpt_reg_HTH_GntR"/>
</dbReference>
<reference evidence="6 7" key="1">
    <citation type="submission" date="2024-07" db="EMBL/GenBank/DDBJ databases">
        <title>Description of Labrys sedimenti sp. nov., isolated from a diclofenac-degrading enrichment culture.</title>
        <authorList>
            <person name="Tancsics A."/>
            <person name="Csepanyi A."/>
        </authorList>
    </citation>
    <scope>NUCLEOTIDE SEQUENCE [LARGE SCALE GENOMIC DNA]</scope>
    <source>
        <strain evidence="6 7">LMG 23578</strain>
    </source>
</reference>
<evidence type="ECO:0000256" key="1">
    <source>
        <dbReference type="ARBA" id="ARBA00023015"/>
    </source>
</evidence>
<evidence type="ECO:0000256" key="3">
    <source>
        <dbReference type="ARBA" id="ARBA00023163"/>
    </source>
</evidence>
<dbReference type="Gene3D" id="1.20.120.530">
    <property type="entry name" value="GntR ligand-binding domain-like"/>
    <property type="match status" value="1"/>
</dbReference>
<evidence type="ECO:0000313" key="7">
    <source>
        <dbReference type="Proteomes" id="UP001555786"/>
    </source>
</evidence>
<feature type="domain" description="HTH gntR-type" evidence="4">
    <location>
        <begin position="23"/>
        <end position="81"/>
    </location>
</feature>
<keyword evidence="1" id="KW-0805">Transcription regulation</keyword>
<dbReference type="SUPFAM" id="SSF48008">
    <property type="entry name" value="GntR ligand-binding domain-like"/>
    <property type="match status" value="1"/>
</dbReference>
<feature type="domain" description="GntR C-terminal" evidence="5">
    <location>
        <begin position="91"/>
        <end position="215"/>
    </location>
</feature>
<evidence type="ECO:0000259" key="4">
    <source>
        <dbReference type="SMART" id="SM00345"/>
    </source>
</evidence>
<keyword evidence="2" id="KW-0238">DNA-binding</keyword>
<dbReference type="PANTHER" id="PTHR43537:SF45">
    <property type="entry name" value="GNTR FAMILY REGULATORY PROTEIN"/>
    <property type="match status" value="1"/>
</dbReference>
<dbReference type="InterPro" id="IPR036388">
    <property type="entry name" value="WH-like_DNA-bd_sf"/>
</dbReference>
<sequence length="243" mass="27215">MTSTLDFFKAVKLDTGQSETTQIHEALRSAIIAMAMAPGEAVREEEICAGLSVSLASLRDAILQLANERFVVIEPEGQARVAAIDIGEVLTGQIVRETLEVRITRLAARHFVPARATDFEHSLSLQDEAAKRHDTDEFFALDHAFHQLICEISGISNSWRILHAATGQLDRVRRLAFAFENSFDVVIAEHGAIYQGLKTRSEQAAVTALQFQLDSMFENLRLLRKQRPDLFAEYGDIDFDMIR</sequence>
<organism evidence="6 7">
    <name type="scientific">Labrys neptuniae</name>
    <dbReference type="NCBI Taxonomy" id="376174"/>
    <lineage>
        <taxon>Bacteria</taxon>
        <taxon>Pseudomonadati</taxon>
        <taxon>Pseudomonadota</taxon>
        <taxon>Alphaproteobacteria</taxon>
        <taxon>Hyphomicrobiales</taxon>
        <taxon>Xanthobacteraceae</taxon>
        <taxon>Labrys</taxon>
    </lineage>
</organism>
<protein>
    <submittedName>
        <fullName evidence="6">GntR family transcriptional regulator</fullName>
    </submittedName>
</protein>
<dbReference type="InterPro" id="IPR036390">
    <property type="entry name" value="WH_DNA-bd_sf"/>
</dbReference>
<accession>A0ABV3PMD7</accession>